<gene>
    <name evidence="3" type="ORF">SAMN04488047_12729</name>
</gene>
<protein>
    <recommendedName>
        <fullName evidence="5">DUF2933 domain-containing protein</fullName>
    </recommendedName>
</protein>
<name>A0A1I5V593_9RHOB</name>
<evidence type="ECO:0000256" key="2">
    <source>
        <dbReference type="SAM" id="Phobius"/>
    </source>
</evidence>
<accession>A0A1I5V593</accession>
<dbReference type="Pfam" id="PF11666">
    <property type="entry name" value="DUF2933"/>
    <property type="match status" value="1"/>
</dbReference>
<dbReference type="OrthoDB" id="7850212at2"/>
<evidence type="ECO:0008006" key="5">
    <source>
        <dbReference type="Google" id="ProtNLM"/>
    </source>
</evidence>
<feature type="transmembrane region" description="Helical" evidence="2">
    <location>
        <begin position="47"/>
        <end position="64"/>
    </location>
</feature>
<dbReference type="STRING" id="441119.SAMN04488047_12729"/>
<evidence type="ECO:0000313" key="4">
    <source>
        <dbReference type="Proteomes" id="UP000199356"/>
    </source>
</evidence>
<evidence type="ECO:0000256" key="1">
    <source>
        <dbReference type="SAM" id="MobiDB-lite"/>
    </source>
</evidence>
<dbReference type="EMBL" id="FOXA01000027">
    <property type="protein sequence ID" value="SFQ02704.1"/>
    <property type="molecule type" value="Genomic_DNA"/>
</dbReference>
<dbReference type="AlphaFoldDB" id="A0A1I5V593"/>
<keyword evidence="2" id="KW-1133">Transmembrane helix</keyword>
<keyword evidence="2" id="KW-0812">Transmembrane</keyword>
<evidence type="ECO:0000313" key="3">
    <source>
        <dbReference type="EMBL" id="SFQ02704.1"/>
    </source>
</evidence>
<proteinExistence type="predicted"/>
<sequence>MQMKQKSGIGSTKVMKLGMMACCAIMLLPVAGFFASGGTLAGLWSNAAVFAPLVLCLGMHLVMHRMMGRSCHGKQESEEADGAETAPIPVPVEAAKPAPR</sequence>
<reference evidence="3 4" key="1">
    <citation type="submission" date="2016-10" db="EMBL/GenBank/DDBJ databases">
        <authorList>
            <person name="de Groot N.N."/>
        </authorList>
    </citation>
    <scope>NUCLEOTIDE SEQUENCE [LARGE SCALE GENOMIC DNA]</scope>
    <source>
        <strain evidence="3 4">DSM 19547</strain>
    </source>
</reference>
<dbReference type="Proteomes" id="UP000199356">
    <property type="component" value="Unassembled WGS sequence"/>
</dbReference>
<keyword evidence="2" id="KW-0472">Membrane</keyword>
<organism evidence="3 4">
    <name type="scientific">Tranquillimonas alkanivorans</name>
    <dbReference type="NCBI Taxonomy" id="441119"/>
    <lineage>
        <taxon>Bacteria</taxon>
        <taxon>Pseudomonadati</taxon>
        <taxon>Pseudomonadota</taxon>
        <taxon>Alphaproteobacteria</taxon>
        <taxon>Rhodobacterales</taxon>
        <taxon>Roseobacteraceae</taxon>
        <taxon>Tranquillimonas</taxon>
    </lineage>
</organism>
<feature type="region of interest" description="Disordered" evidence="1">
    <location>
        <begin position="72"/>
        <end position="100"/>
    </location>
</feature>
<keyword evidence="4" id="KW-1185">Reference proteome</keyword>
<dbReference type="InterPro" id="IPR021682">
    <property type="entry name" value="DUF2933"/>
</dbReference>